<evidence type="ECO:0000256" key="1">
    <source>
        <dbReference type="ARBA" id="ARBA00023239"/>
    </source>
</evidence>
<evidence type="ECO:0000313" key="5">
    <source>
        <dbReference type="EMBL" id="GAO42123.1"/>
    </source>
</evidence>
<dbReference type="PANTHER" id="PTHR12128">
    <property type="entry name" value="DIHYDRODIPICOLINATE SYNTHASE"/>
    <property type="match status" value="1"/>
</dbReference>
<dbReference type="Proteomes" id="UP000033121">
    <property type="component" value="Unassembled WGS sequence"/>
</dbReference>
<dbReference type="SUPFAM" id="SSF51569">
    <property type="entry name" value="Aldolase"/>
    <property type="match status" value="1"/>
</dbReference>
<organism evidence="5 6">
    <name type="scientific">Flavihumibacter petaseus NBRC 106054</name>
    <dbReference type="NCBI Taxonomy" id="1220578"/>
    <lineage>
        <taxon>Bacteria</taxon>
        <taxon>Pseudomonadati</taxon>
        <taxon>Bacteroidota</taxon>
        <taxon>Chitinophagia</taxon>
        <taxon>Chitinophagales</taxon>
        <taxon>Chitinophagaceae</taxon>
        <taxon>Flavihumibacter</taxon>
    </lineage>
</organism>
<evidence type="ECO:0000256" key="2">
    <source>
        <dbReference type="PIRNR" id="PIRNR001365"/>
    </source>
</evidence>
<dbReference type="STRING" id="1220578.FPE01S_01_11360"/>
<evidence type="ECO:0000313" key="6">
    <source>
        <dbReference type="Proteomes" id="UP000033121"/>
    </source>
</evidence>
<dbReference type="RefSeq" id="WP_046367874.1">
    <property type="nucleotide sequence ID" value="NZ_BBWV01000001.1"/>
</dbReference>
<evidence type="ECO:0000256" key="4">
    <source>
        <dbReference type="PIRSR" id="PIRSR001365-2"/>
    </source>
</evidence>
<name>A0A0E9MX99_9BACT</name>
<proteinExistence type="inferred from homology"/>
<dbReference type="AlphaFoldDB" id="A0A0E9MX99"/>
<sequence length="314" mass="34492">MHSINWSGVFPALLTPFDSNDKVDFAMYKTNLDAQISAGVDGIIIGGSLGEASTLLNQEKKELLIYSKELVPSGFPVLVNIAEQSTADAVALAREAEANGADGLMLLPPMRYKSSDEETVAFFKAVADSTSLPIMIYNNPVDYKIEVTLDMFESLADRPNIQAVKESTRDTVNITRMINRFGDRFKILTGVDPLALESLVLGADGWVAGLVDAFPRETVAIFRLVKAGRIDEAVRIYRWFMPLLELDIHPKLVQYIKLAAVATGIGSETVRTPRLPLTGAERTSVLKTINDALAVRPELPDYFQIKTNADVAWT</sequence>
<dbReference type="EMBL" id="BBWV01000001">
    <property type="protein sequence ID" value="GAO42123.1"/>
    <property type="molecule type" value="Genomic_DNA"/>
</dbReference>
<protein>
    <submittedName>
        <fullName evidence="5">Putative dihydrodipicolinate synthase</fullName>
    </submittedName>
</protein>
<dbReference type="Gene3D" id="3.20.20.70">
    <property type="entry name" value="Aldolase class I"/>
    <property type="match status" value="1"/>
</dbReference>
<dbReference type="Pfam" id="PF00701">
    <property type="entry name" value="DHDPS"/>
    <property type="match status" value="1"/>
</dbReference>
<feature type="active site" description="Schiff-base intermediate with substrate" evidence="3">
    <location>
        <position position="165"/>
    </location>
</feature>
<dbReference type="OrthoDB" id="9778880at2"/>
<keyword evidence="1 2" id="KW-0456">Lyase</keyword>
<feature type="active site" description="Proton donor/acceptor" evidence="3">
    <location>
        <position position="137"/>
    </location>
</feature>
<accession>A0A0E9MX99</accession>
<reference evidence="5 6" key="1">
    <citation type="submission" date="2015-04" db="EMBL/GenBank/DDBJ databases">
        <title>Whole genome shotgun sequence of Flavihumibacter petaseus NBRC 106054.</title>
        <authorList>
            <person name="Miyazawa S."/>
            <person name="Hosoyama A."/>
            <person name="Hashimoto M."/>
            <person name="Noguchi M."/>
            <person name="Tsuchikane K."/>
            <person name="Ohji S."/>
            <person name="Yamazoe A."/>
            <person name="Ichikawa N."/>
            <person name="Kimura A."/>
            <person name="Fujita N."/>
        </authorList>
    </citation>
    <scope>NUCLEOTIDE SEQUENCE [LARGE SCALE GENOMIC DNA]</scope>
    <source>
        <strain evidence="5 6">NBRC 106054</strain>
    </source>
</reference>
<dbReference type="GO" id="GO:0008840">
    <property type="term" value="F:4-hydroxy-tetrahydrodipicolinate synthase activity"/>
    <property type="evidence" value="ECO:0007669"/>
    <property type="project" value="TreeGrafter"/>
</dbReference>
<feature type="binding site" evidence="4">
    <location>
        <position position="207"/>
    </location>
    <ligand>
        <name>pyruvate</name>
        <dbReference type="ChEBI" id="CHEBI:15361"/>
    </ligand>
</feature>
<comment type="similarity">
    <text evidence="2">Belongs to the DapA family.</text>
</comment>
<keyword evidence="6" id="KW-1185">Reference proteome</keyword>
<dbReference type="SMART" id="SM01130">
    <property type="entry name" value="DHDPS"/>
    <property type="match status" value="1"/>
</dbReference>
<dbReference type="PANTHER" id="PTHR12128:SF72">
    <property type="entry name" value="DIHYDRODIPICOLINATE SYNTHASE"/>
    <property type="match status" value="1"/>
</dbReference>
<comment type="caution">
    <text evidence="5">The sequence shown here is derived from an EMBL/GenBank/DDBJ whole genome shotgun (WGS) entry which is preliminary data.</text>
</comment>
<gene>
    <name evidence="5" type="ORF">FPE01S_01_11360</name>
</gene>
<dbReference type="CDD" id="cd00408">
    <property type="entry name" value="DHDPS-like"/>
    <property type="match status" value="1"/>
</dbReference>
<dbReference type="InterPro" id="IPR002220">
    <property type="entry name" value="DapA-like"/>
</dbReference>
<evidence type="ECO:0000256" key="3">
    <source>
        <dbReference type="PIRSR" id="PIRSR001365-1"/>
    </source>
</evidence>
<dbReference type="InterPro" id="IPR013785">
    <property type="entry name" value="Aldolase_TIM"/>
</dbReference>
<dbReference type="PIRSF" id="PIRSF001365">
    <property type="entry name" value="DHDPS"/>
    <property type="match status" value="1"/>
</dbReference>
<dbReference type="PRINTS" id="PR00146">
    <property type="entry name" value="DHPICSNTHASE"/>
</dbReference>